<dbReference type="Pfam" id="PF02283">
    <property type="entry name" value="CobU"/>
    <property type="match status" value="1"/>
</dbReference>
<accession>A0A3N9UJZ9</accession>
<reference evidence="1 2" key="1">
    <citation type="journal article" date="2013" name="J. Microbiol.">
        <title>Lysinibacillus chungkukjangi sp. nov., isolated from Chungkukjang, Korean fermented soybean food.</title>
        <authorList>
            <person name="Kim S.J."/>
            <person name="Jang Y.H."/>
            <person name="Hamada M."/>
            <person name="Ahn J.H."/>
            <person name="Weon H.Y."/>
            <person name="Suzuki K."/>
            <person name="Whang K.S."/>
            <person name="Kwon S.W."/>
        </authorList>
    </citation>
    <scope>NUCLEOTIDE SEQUENCE [LARGE SCALE GENOMIC DNA]</scope>
    <source>
        <strain evidence="1 2">MCCC 1A12701</strain>
    </source>
</reference>
<dbReference type="Proteomes" id="UP000274033">
    <property type="component" value="Unassembled WGS sequence"/>
</dbReference>
<name>A0A3N9UJZ9_9BACI</name>
<dbReference type="GO" id="GO:0000166">
    <property type="term" value="F:nucleotide binding"/>
    <property type="evidence" value="ECO:0007669"/>
    <property type="project" value="InterPro"/>
</dbReference>
<keyword evidence="1" id="KW-0808">Transferase</keyword>
<dbReference type="UniPathway" id="UPA00148">
    <property type="reaction ID" value="UER00236"/>
</dbReference>
<evidence type="ECO:0000313" key="1">
    <source>
        <dbReference type="EMBL" id="RQW76329.1"/>
    </source>
</evidence>
<dbReference type="AlphaFoldDB" id="A0A3N9UJZ9"/>
<sequence length="153" mass="17959">MDKCFEFKRRTKMRIVIGGAYNGKRNFVAKTLRHRNQKNVYQYEGEIPKASFTKDDIVIIGSLENVIIKSDNLDEDDIAKQIFDELKELDVQTNLICICTDIGRGIVPLEKNERKLRDACGRLYQRLFSESSEIVRVWYGIPQYIKGEKWDYE</sequence>
<gene>
    <name evidence="1" type="ORF">EBB45_01920</name>
</gene>
<dbReference type="Gene3D" id="3.40.50.300">
    <property type="entry name" value="P-loop containing nucleotide triphosphate hydrolases"/>
    <property type="match status" value="1"/>
</dbReference>
<protein>
    <submittedName>
        <fullName evidence="1">Adenosylcobinamide kinase</fullName>
    </submittedName>
</protein>
<evidence type="ECO:0000313" key="2">
    <source>
        <dbReference type="Proteomes" id="UP000274033"/>
    </source>
</evidence>
<dbReference type="GO" id="GO:0043752">
    <property type="term" value="F:adenosylcobinamide kinase activity"/>
    <property type="evidence" value="ECO:0007669"/>
    <property type="project" value="InterPro"/>
</dbReference>
<dbReference type="GO" id="GO:0009236">
    <property type="term" value="P:cobalamin biosynthetic process"/>
    <property type="evidence" value="ECO:0007669"/>
    <property type="project" value="UniProtKB-UniPathway"/>
</dbReference>
<keyword evidence="2" id="KW-1185">Reference proteome</keyword>
<keyword evidence="1" id="KW-0418">Kinase</keyword>
<proteinExistence type="predicted"/>
<dbReference type="InterPro" id="IPR027417">
    <property type="entry name" value="P-loop_NTPase"/>
</dbReference>
<dbReference type="InterPro" id="IPR003203">
    <property type="entry name" value="CobU/CobP"/>
</dbReference>
<organism evidence="1 2">
    <name type="scientific">Lysinibacillus composti</name>
    <dbReference type="NCBI Taxonomy" id="720633"/>
    <lineage>
        <taxon>Bacteria</taxon>
        <taxon>Bacillati</taxon>
        <taxon>Bacillota</taxon>
        <taxon>Bacilli</taxon>
        <taxon>Bacillales</taxon>
        <taxon>Bacillaceae</taxon>
        <taxon>Lysinibacillus</taxon>
    </lineage>
</organism>
<dbReference type="EMBL" id="RRCT01000001">
    <property type="protein sequence ID" value="RQW76329.1"/>
    <property type="molecule type" value="Genomic_DNA"/>
</dbReference>
<dbReference type="SUPFAM" id="SSF52540">
    <property type="entry name" value="P-loop containing nucleoside triphosphate hydrolases"/>
    <property type="match status" value="1"/>
</dbReference>
<comment type="caution">
    <text evidence="1">The sequence shown here is derived from an EMBL/GenBank/DDBJ whole genome shotgun (WGS) entry which is preliminary data.</text>
</comment>